<evidence type="ECO:0000313" key="2">
    <source>
        <dbReference type="EMBL" id="KAG9476738.1"/>
    </source>
</evidence>
<dbReference type="EMBL" id="WNTK01000010">
    <property type="protein sequence ID" value="KAG9476738.1"/>
    <property type="molecule type" value="Genomic_DNA"/>
</dbReference>
<accession>A0A8J6EVF2</accession>
<evidence type="ECO:0000313" key="3">
    <source>
        <dbReference type="Proteomes" id="UP000770717"/>
    </source>
</evidence>
<comment type="caution">
    <text evidence="2">The sequence shown here is derived from an EMBL/GenBank/DDBJ whole genome shotgun (WGS) entry which is preliminary data.</text>
</comment>
<dbReference type="AlphaFoldDB" id="A0A8J6EVF2"/>
<protein>
    <submittedName>
        <fullName evidence="2">Uncharacterized protein</fullName>
    </submittedName>
</protein>
<keyword evidence="3" id="KW-1185">Reference proteome</keyword>
<gene>
    <name evidence="2" type="ORF">GDO78_002241</name>
</gene>
<feature type="region of interest" description="Disordered" evidence="1">
    <location>
        <begin position="1"/>
        <end position="42"/>
    </location>
</feature>
<dbReference type="Proteomes" id="UP000770717">
    <property type="component" value="Unassembled WGS sequence"/>
</dbReference>
<reference evidence="2" key="1">
    <citation type="thesis" date="2020" institute="ProQuest LLC" country="789 East Eisenhower Parkway, Ann Arbor, MI, USA">
        <title>Comparative Genomics and Chromosome Evolution.</title>
        <authorList>
            <person name="Mudd A.B."/>
        </authorList>
    </citation>
    <scope>NUCLEOTIDE SEQUENCE</scope>
    <source>
        <strain evidence="2">HN-11 Male</strain>
        <tissue evidence="2">Kidney and liver</tissue>
    </source>
</reference>
<evidence type="ECO:0000256" key="1">
    <source>
        <dbReference type="SAM" id="MobiDB-lite"/>
    </source>
</evidence>
<name>A0A8J6EVF2_ELECQ</name>
<sequence length="86" mass="9688">MERNSKGDQRLVAGPKDSVHPLLRSLPPDLDKRSAQAPASSTISFHRRDGPFSWQRAINNQRTAESIFSIFGERSLLEINILWGSK</sequence>
<proteinExistence type="predicted"/>
<organism evidence="2 3">
    <name type="scientific">Eleutherodactylus coqui</name>
    <name type="common">Puerto Rican coqui</name>
    <dbReference type="NCBI Taxonomy" id="57060"/>
    <lineage>
        <taxon>Eukaryota</taxon>
        <taxon>Metazoa</taxon>
        <taxon>Chordata</taxon>
        <taxon>Craniata</taxon>
        <taxon>Vertebrata</taxon>
        <taxon>Euteleostomi</taxon>
        <taxon>Amphibia</taxon>
        <taxon>Batrachia</taxon>
        <taxon>Anura</taxon>
        <taxon>Neobatrachia</taxon>
        <taxon>Hyloidea</taxon>
        <taxon>Eleutherodactylidae</taxon>
        <taxon>Eleutherodactylinae</taxon>
        <taxon>Eleutherodactylus</taxon>
        <taxon>Eleutherodactylus</taxon>
    </lineage>
</organism>